<protein>
    <submittedName>
        <fullName evidence="10">AI-2E family transporter</fullName>
    </submittedName>
</protein>
<keyword evidence="6 9" id="KW-1133">Transmembrane helix</keyword>
<evidence type="ECO:0000313" key="11">
    <source>
        <dbReference type="Proteomes" id="UP000320011"/>
    </source>
</evidence>
<evidence type="ECO:0000256" key="6">
    <source>
        <dbReference type="ARBA" id="ARBA00022989"/>
    </source>
</evidence>
<keyword evidence="4" id="KW-1003">Cell membrane</keyword>
<feature type="transmembrane region" description="Helical" evidence="9">
    <location>
        <begin position="284"/>
        <end position="310"/>
    </location>
</feature>
<dbReference type="EMBL" id="VJWX01000105">
    <property type="protein sequence ID" value="TVT52233.1"/>
    <property type="molecule type" value="Genomic_DNA"/>
</dbReference>
<comment type="caution">
    <text evidence="10">The sequence shown here is derived from an EMBL/GenBank/DDBJ whole genome shotgun (WGS) entry which is preliminary data.</text>
</comment>
<sequence>MSRARSGHDDPVAEAESVAEEIRSPERPLGPPGRPFNRRSPFFSGMAVAGGMAVTAGVVWLLLTVGGTLVLIGLAFFVAVGLEPVVGWLVQHRVPRVLAVTTVVLFVLLALAGFFAALIPPLVDQTIRFVAEVPEFLRRLGDHSSYLGRLNDQYHIEDRARSLMNNPSLVNGLLGSGKAVLGALGNTIIVLVLSVYFLANFPRIRAATFRFVPHSRRPRAILIGDEIFAKVGWYVLGNLVISVIAAVASFIWFISLGVPYPVLLAILLALLDLIPIIGSTLAGIIISLVALTVSVPVFIATACFFVAYRVIEDYLLVPRIIGRVVRVPPIVTVVAVLLGGVLLGVIGALVAIPVAAAVLLILREVTFPRLDRA</sequence>
<evidence type="ECO:0000256" key="1">
    <source>
        <dbReference type="ARBA" id="ARBA00004651"/>
    </source>
</evidence>
<name>A0A558CU07_9PSEU</name>
<comment type="similarity">
    <text evidence="2">Belongs to the autoinducer-2 exporter (AI-2E) (TC 2.A.86) family.</text>
</comment>
<evidence type="ECO:0000256" key="8">
    <source>
        <dbReference type="SAM" id="MobiDB-lite"/>
    </source>
</evidence>
<feature type="transmembrane region" description="Helical" evidence="9">
    <location>
        <begin position="69"/>
        <end position="90"/>
    </location>
</feature>
<feature type="transmembrane region" description="Helical" evidence="9">
    <location>
        <begin position="260"/>
        <end position="277"/>
    </location>
</feature>
<dbReference type="AlphaFoldDB" id="A0A558CU07"/>
<dbReference type="Pfam" id="PF01594">
    <property type="entry name" value="AI-2E_transport"/>
    <property type="match status" value="1"/>
</dbReference>
<feature type="transmembrane region" description="Helical" evidence="9">
    <location>
        <begin position="179"/>
        <end position="199"/>
    </location>
</feature>
<reference evidence="10 11" key="1">
    <citation type="submission" date="2019-07" db="EMBL/GenBank/DDBJ databases">
        <authorList>
            <person name="Duangmal K."/>
            <person name="Teo W.F.A."/>
        </authorList>
    </citation>
    <scope>NUCLEOTIDE SEQUENCE [LARGE SCALE GENOMIC DNA]</scope>
    <source>
        <strain evidence="10 11">TBRC 6029</strain>
    </source>
</reference>
<dbReference type="GO" id="GO:0055085">
    <property type="term" value="P:transmembrane transport"/>
    <property type="evidence" value="ECO:0007669"/>
    <property type="project" value="TreeGrafter"/>
</dbReference>
<feature type="transmembrane region" description="Helical" evidence="9">
    <location>
        <begin position="330"/>
        <end position="362"/>
    </location>
</feature>
<evidence type="ECO:0000256" key="7">
    <source>
        <dbReference type="ARBA" id="ARBA00023136"/>
    </source>
</evidence>
<feature type="transmembrane region" description="Helical" evidence="9">
    <location>
        <begin position="231"/>
        <end position="254"/>
    </location>
</feature>
<feature type="transmembrane region" description="Helical" evidence="9">
    <location>
        <begin position="42"/>
        <end position="63"/>
    </location>
</feature>
<evidence type="ECO:0000256" key="3">
    <source>
        <dbReference type="ARBA" id="ARBA00022448"/>
    </source>
</evidence>
<dbReference type="Proteomes" id="UP000320011">
    <property type="component" value="Unassembled WGS sequence"/>
</dbReference>
<evidence type="ECO:0000256" key="4">
    <source>
        <dbReference type="ARBA" id="ARBA00022475"/>
    </source>
</evidence>
<evidence type="ECO:0000256" key="5">
    <source>
        <dbReference type="ARBA" id="ARBA00022692"/>
    </source>
</evidence>
<dbReference type="PANTHER" id="PTHR21716">
    <property type="entry name" value="TRANSMEMBRANE PROTEIN"/>
    <property type="match status" value="1"/>
</dbReference>
<feature type="transmembrane region" description="Helical" evidence="9">
    <location>
        <begin position="97"/>
        <end position="119"/>
    </location>
</feature>
<keyword evidence="7 9" id="KW-0472">Membrane</keyword>
<evidence type="ECO:0000256" key="2">
    <source>
        <dbReference type="ARBA" id="ARBA00009773"/>
    </source>
</evidence>
<comment type="subcellular location">
    <subcellularLocation>
        <location evidence="1">Cell membrane</location>
        <topology evidence="1">Multi-pass membrane protein</topology>
    </subcellularLocation>
</comment>
<feature type="compositionally biased region" description="Basic and acidic residues" evidence="8">
    <location>
        <begin position="1"/>
        <end position="11"/>
    </location>
</feature>
<gene>
    <name evidence="10" type="ORF">FNH05_13270</name>
</gene>
<dbReference type="OrthoDB" id="4016357at2"/>
<keyword evidence="5 9" id="KW-0812">Transmembrane</keyword>
<keyword evidence="11" id="KW-1185">Reference proteome</keyword>
<evidence type="ECO:0000256" key="9">
    <source>
        <dbReference type="SAM" id="Phobius"/>
    </source>
</evidence>
<dbReference type="InterPro" id="IPR002549">
    <property type="entry name" value="AI-2E-like"/>
</dbReference>
<reference evidence="10 11" key="2">
    <citation type="submission" date="2019-08" db="EMBL/GenBank/DDBJ databases">
        <title>Amycolatopsis acidicola sp. nov., isolated from peat swamp forest soil.</title>
        <authorList>
            <person name="Srisuk N."/>
        </authorList>
    </citation>
    <scope>NUCLEOTIDE SEQUENCE [LARGE SCALE GENOMIC DNA]</scope>
    <source>
        <strain evidence="10 11">TBRC 6029</strain>
    </source>
</reference>
<dbReference type="GO" id="GO:0005886">
    <property type="term" value="C:plasma membrane"/>
    <property type="evidence" value="ECO:0007669"/>
    <property type="project" value="UniProtKB-SubCell"/>
</dbReference>
<dbReference type="PANTHER" id="PTHR21716:SF53">
    <property type="entry name" value="PERMEASE PERM-RELATED"/>
    <property type="match status" value="1"/>
</dbReference>
<organism evidence="10 11">
    <name type="scientific">Amycolatopsis rhizosphaerae</name>
    <dbReference type="NCBI Taxonomy" id="2053003"/>
    <lineage>
        <taxon>Bacteria</taxon>
        <taxon>Bacillati</taxon>
        <taxon>Actinomycetota</taxon>
        <taxon>Actinomycetes</taxon>
        <taxon>Pseudonocardiales</taxon>
        <taxon>Pseudonocardiaceae</taxon>
        <taxon>Amycolatopsis</taxon>
    </lineage>
</organism>
<proteinExistence type="inferred from homology"/>
<feature type="region of interest" description="Disordered" evidence="8">
    <location>
        <begin position="1"/>
        <end position="35"/>
    </location>
</feature>
<accession>A0A558CU07</accession>
<keyword evidence="3" id="KW-0813">Transport</keyword>
<evidence type="ECO:0000313" key="10">
    <source>
        <dbReference type="EMBL" id="TVT52233.1"/>
    </source>
</evidence>